<dbReference type="EMBL" id="JBHRXZ010000001">
    <property type="protein sequence ID" value="MFC3606208.1"/>
    <property type="molecule type" value="Genomic_DNA"/>
</dbReference>
<gene>
    <name evidence="2" type="ORF">ACFOMF_00190</name>
</gene>
<dbReference type="RefSeq" id="WP_386360295.1">
    <property type="nucleotide sequence ID" value="NZ_JBHRXZ010000001.1"/>
</dbReference>
<dbReference type="InterPro" id="IPR005184">
    <property type="entry name" value="DUF306_Meta_HslJ"/>
</dbReference>
<evidence type="ECO:0000259" key="1">
    <source>
        <dbReference type="Pfam" id="PF03724"/>
    </source>
</evidence>
<sequence length="133" mass="14999">MPSTLLPIFLGALISGCAVDQLSLKEEVTYIAEWIGDEPVIGRRPVSVTFSDGRAYGNTGCNHWFAGYQLEGQQLRFEQAGTTRQQCAEPISDQERRFLDILEAVERWDVSDIDQLRLWPGEGSPLRFWPAPD</sequence>
<proteinExistence type="predicted"/>
<dbReference type="Proteomes" id="UP001595630">
    <property type="component" value="Unassembled WGS sequence"/>
</dbReference>
<organism evidence="2 3">
    <name type="scientific">Stutzerimonas tarimensis</name>
    <dbReference type="NCBI Taxonomy" id="1507735"/>
    <lineage>
        <taxon>Bacteria</taxon>
        <taxon>Pseudomonadati</taxon>
        <taxon>Pseudomonadota</taxon>
        <taxon>Gammaproteobacteria</taxon>
        <taxon>Pseudomonadales</taxon>
        <taxon>Pseudomonadaceae</taxon>
        <taxon>Stutzerimonas</taxon>
    </lineage>
</organism>
<reference evidence="3" key="1">
    <citation type="journal article" date="2019" name="Int. J. Syst. Evol. Microbiol.">
        <title>The Global Catalogue of Microorganisms (GCM) 10K type strain sequencing project: providing services to taxonomists for standard genome sequencing and annotation.</title>
        <authorList>
            <consortium name="The Broad Institute Genomics Platform"/>
            <consortium name="The Broad Institute Genome Sequencing Center for Infectious Disease"/>
            <person name="Wu L."/>
            <person name="Ma J."/>
        </authorList>
    </citation>
    <scope>NUCLEOTIDE SEQUENCE [LARGE SCALE GENOMIC DNA]</scope>
    <source>
        <strain evidence="3">KCTC 42447</strain>
    </source>
</reference>
<dbReference type="InterPro" id="IPR053147">
    <property type="entry name" value="Hsp_HslJ-like"/>
</dbReference>
<name>A0ABV7SZH5_9GAMM</name>
<accession>A0ABV7SZH5</accession>
<dbReference type="InterPro" id="IPR038670">
    <property type="entry name" value="HslJ-like_sf"/>
</dbReference>
<evidence type="ECO:0000313" key="3">
    <source>
        <dbReference type="Proteomes" id="UP001595630"/>
    </source>
</evidence>
<dbReference type="Gene3D" id="2.40.128.270">
    <property type="match status" value="1"/>
</dbReference>
<dbReference type="PANTHER" id="PTHR35535:SF1">
    <property type="entry name" value="HEAT SHOCK PROTEIN HSLJ"/>
    <property type="match status" value="1"/>
</dbReference>
<dbReference type="PANTHER" id="PTHR35535">
    <property type="entry name" value="HEAT SHOCK PROTEIN HSLJ"/>
    <property type="match status" value="1"/>
</dbReference>
<comment type="caution">
    <text evidence="2">The sequence shown here is derived from an EMBL/GenBank/DDBJ whole genome shotgun (WGS) entry which is preliminary data.</text>
</comment>
<evidence type="ECO:0000313" key="2">
    <source>
        <dbReference type="EMBL" id="MFC3606208.1"/>
    </source>
</evidence>
<dbReference type="Pfam" id="PF03724">
    <property type="entry name" value="META"/>
    <property type="match status" value="1"/>
</dbReference>
<keyword evidence="3" id="KW-1185">Reference proteome</keyword>
<feature type="domain" description="DUF306" evidence="1">
    <location>
        <begin position="29"/>
        <end position="124"/>
    </location>
</feature>
<protein>
    <submittedName>
        <fullName evidence="2">META domain-containing protein</fullName>
    </submittedName>
</protein>